<dbReference type="EMBL" id="JACEIK010000200">
    <property type="protein sequence ID" value="MCD7452214.1"/>
    <property type="molecule type" value="Genomic_DNA"/>
</dbReference>
<gene>
    <name evidence="2" type="ORF">HAX54_015674</name>
</gene>
<feature type="region of interest" description="Disordered" evidence="1">
    <location>
        <begin position="87"/>
        <end position="108"/>
    </location>
</feature>
<proteinExistence type="predicted"/>
<feature type="non-terminal residue" evidence="2">
    <location>
        <position position="1"/>
    </location>
</feature>
<keyword evidence="3" id="KW-1185">Reference proteome</keyword>
<comment type="caution">
    <text evidence="2">The sequence shown here is derived from an EMBL/GenBank/DDBJ whole genome shotgun (WGS) entry which is preliminary data.</text>
</comment>
<accession>A0ABS8S2Z1</accession>
<evidence type="ECO:0000313" key="3">
    <source>
        <dbReference type="Proteomes" id="UP000823775"/>
    </source>
</evidence>
<organism evidence="2 3">
    <name type="scientific">Datura stramonium</name>
    <name type="common">Jimsonweed</name>
    <name type="synonym">Common thornapple</name>
    <dbReference type="NCBI Taxonomy" id="4076"/>
    <lineage>
        <taxon>Eukaryota</taxon>
        <taxon>Viridiplantae</taxon>
        <taxon>Streptophyta</taxon>
        <taxon>Embryophyta</taxon>
        <taxon>Tracheophyta</taxon>
        <taxon>Spermatophyta</taxon>
        <taxon>Magnoliopsida</taxon>
        <taxon>eudicotyledons</taxon>
        <taxon>Gunneridae</taxon>
        <taxon>Pentapetalae</taxon>
        <taxon>asterids</taxon>
        <taxon>lamiids</taxon>
        <taxon>Solanales</taxon>
        <taxon>Solanaceae</taxon>
        <taxon>Solanoideae</taxon>
        <taxon>Datureae</taxon>
        <taxon>Datura</taxon>
    </lineage>
</organism>
<protein>
    <submittedName>
        <fullName evidence="2">Uncharacterized protein</fullName>
    </submittedName>
</protein>
<evidence type="ECO:0000256" key="1">
    <source>
        <dbReference type="SAM" id="MobiDB-lite"/>
    </source>
</evidence>
<reference evidence="2 3" key="1">
    <citation type="journal article" date="2021" name="BMC Genomics">
        <title>Datura genome reveals duplications of psychoactive alkaloid biosynthetic genes and high mutation rate following tissue culture.</title>
        <authorList>
            <person name="Rajewski A."/>
            <person name="Carter-House D."/>
            <person name="Stajich J."/>
            <person name="Litt A."/>
        </authorList>
    </citation>
    <scope>NUCLEOTIDE SEQUENCE [LARGE SCALE GENOMIC DNA]</scope>
    <source>
        <strain evidence="2">AR-01</strain>
    </source>
</reference>
<evidence type="ECO:0000313" key="2">
    <source>
        <dbReference type="EMBL" id="MCD7452214.1"/>
    </source>
</evidence>
<name>A0ABS8S2Z1_DATST</name>
<sequence>VRNDDATTDDNRSSARVNVFTDVIDGIEMKKISPGDSLCLNLLNMSQDSKDATKTLDFQVWTLNKYNLRNLVNILLQVEEFILGRRSVRGSGSSGNNKGDHGGASAGN</sequence>
<dbReference type="Proteomes" id="UP000823775">
    <property type="component" value="Unassembled WGS sequence"/>
</dbReference>